<dbReference type="EMBL" id="CAAALY010051494">
    <property type="protein sequence ID" value="VEL21470.1"/>
    <property type="molecule type" value="Genomic_DNA"/>
</dbReference>
<dbReference type="AlphaFoldDB" id="A0A448WVT9"/>
<feature type="region of interest" description="Disordered" evidence="1">
    <location>
        <begin position="1"/>
        <end position="22"/>
    </location>
</feature>
<feature type="non-terminal residue" evidence="2">
    <location>
        <position position="48"/>
    </location>
</feature>
<gene>
    <name evidence="2" type="ORF">PXEA_LOCUS14910</name>
</gene>
<reference evidence="2" key="1">
    <citation type="submission" date="2018-11" db="EMBL/GenBank/DDBJ databases">
        <authorList>
            <consortium name="Pathogen Informatics"/>
        </authorList>
    </citation>
    <scope>NUCLEOTIDE SEQUENCE</scope>
</reference>
<dbReference type="Proteomes" id="UP000784294">
    <property type="component" value="Unassembled WGS sequence"/>
</dbReference>
<evidence type="ECO:0000313" key="2">
    <source>
        <dbReference type="EMBL" id="VEL21470.1"/>
    </source>
</evidence>
<comment type="caution">
    <text evidence="2">The sequence shown here is derived from an EMBL/GenBank/DDBJ whole genome shotgun (WGS) entry which is preliminary data.</text>
</comment>
<keyword evidence="3" id="KW-1185">Reference proteome</keyword>
<proteinExistence type="predicted"/>
<sequence>MPFWTRAVRAASGGRADKSEKTASLGAFGGSASGDLMGLASDSPEAPG</sequence>
<organism evidence="2 3">
    <name type="scientific">Protopolystoma xenopodis</name>
    <dbReference type="NCBI Taxonomy" id="117903"/>
    <lineage>
        <taxon>Eukaryota</taxon>
        <taxon>Metazoa</taxon>
        <taxon>Spiralia</taxon>
        <taxon>Lophotrochozoa</taxon>
        <taxon>Platyhelminthes</taxon>
        <taxon>Monogenea</taxon>
        <taxon>Polyopisthocotylea</taxon>
        <taxon>Polystomatidea</taxon>
        <taxon>Polystomatidae</taxon>
        <taxon>Protopolystoma</taxon>
    </lineage>
</organism>
<accession>A0A448WVT9</accession>
<name>A0A448WVT9_9PLAT</name>
<protein>
    <submittedName>
        <fullName evidence="2">Uncharacterized protein</fullName>
    </submittedName>
</protein>
<evidence type="ECO:0000313" key="3">
    <source>
        <dbReference type="Proteomes" id="UP000784294"/>
    </source>
</evidence>
<evidence type="ECO:0000256" key="1">
    <source>
        <dbReference type="SAM" id="MobiDB-lite"/>
    </source>
</evidence>